<dbReference type="SUPFAM" id="SSF110942">
    <property type="entry name" value="HSP90 C-terminal domain"/>
    <property type="match status" value="1"/>
</dbReference>
<accession>A0AAN9EIU6</accession>
<dbReference type="PANTHER" id="PTHR11528">
    <property type="entry name" value="HEAT SHOCK PROTEIN 90 FAMILY MEMBER"/>
    <property type="match status" value="1"/>
</dbReference>
<dbReference type="AlphaFoldDB" id="A0AAN9EIU6"/>
<keyword evidence="2" id="KW-0143">Chaperone</keyword>
<dbReference type="Pfam" id="PF00183">
    <property type="entry name" value="HSP90"/>
    <property type="match status" value="1"/>
</dbReference>
<gene>
    <name evidence="4" type="ORF">RIF29_23902</name>
</gene>
<dbReference type="Proteomes" id="UP001372338">
    <property type="component" value="Unassembled WGS sequence"/>
</dbReference>
<keyword evidence="3" id="KW-1133">Transmembrane helix</keyword>
<protein>
    <submittedName>
        <fullName evidence="4">Uncharacterized protein</fullName>
    </submittedName>
</protein>
<evidence type="ECO:0000256" key="2">
    <source>
        <dbReference type="ARBA" id="ARBA00023186"/>
    </source>
</evidence>
<feature type="transmembrane region" description="Helical" evidence="3">
    <location>
        <begin position="12"/>
        <end position="32"/>
    </location>
</feature>
<evidence type="ECO:0000256" key="3">
    <source>
        <dbReference type="SAM" id="Phobius"/>
    </source>
</evidence>
<dbReference type="InterPro" id="IPR001404">
    <property type="entry name" value="Hsp90_fam"/>
</dbReference>
<proteinExistence type="inferred from homology"/>
<keyword evidence="3" id="KW-0472">Membrane</keyword>
<keyword evidence="3" id="KW-0812">Transmembrane</keyword>
<keyword evidence="5" id="KW-1185">Reference proteome</keyword>
<dbReference type="GO" id="GO:0016887">
    <property type="term" value="F:ATP hydrolysis activity"/>
    <property type="evidence" value="ECO:0007669"/>
    <property type="project" value="InterPro"/>
</dbReference>
<evidence type="ECO:0000256" key="1">
    <source>
        <dbReference type="ARBA" id="ARBA00008239"/>
    </source>
</evidence>
<dbReference type="Gene3D" id="1.20.120.790">
    <property type="entry name" value="Heat shock protein 90, C-terminal domain"/>
    <property type="match status" value="1"/>
</dbReference>
<organism evidence="4 5">
    <name type="scientific">Crotalaria pallida</name>
    <name type="common">Smooth rattlebox</name>
    <name type="synonym">Crotalaria striata</name>
    <dbReference type="NCBI Taxonomy" id="3830"/>
    <lineage>
        <taxon>Eukaryota</taxon>
        <taxon>Viridiplantae</taxon>
        <taxon>Streptophyta</taxon>
        <taxon>Embryophyta</taxon>
        <taxon>Tracheophyta</taxon>
        <taxon>Spermatophyta</taxon>
        <taxon>Magnoliopsida</taxon>
        <taxon>eudicotyledons</taxon>
        <taxon>Gunneridae</taxon>
        <taxon>Pentapetalae</taxon>
        <taxon>rosids</taxon>
        <taxon>fabids</taxon>
        <taxon>Fabales</taxon>
        <taxon>Fabaceae</taxon>
        <taxon>Papilionoideae</taxon>
        <taxon>50 kb inversion clade</taxon>
        <taxon>genistoids sensu lato</taxon>
        <taxon>core genistoids</taxon>
        <taxon>Crotalarieae</taxon>
        <taxon>Crotalaria</taxon>
    </lineage>
</organism>
<comment type="similarity">
    <text evidence="1">Belongs to the heat shock protein 90 family.</text>
</comment>
<dbReference type="GO" id="GO:0051082">
    <property type="term" value="F:unfolded protein binding"/>
    <property type="evidence" value="ECO:0007669"/>
    <property type="project" value="InterPro"/>
</dbReference>
<dbReference type="EMBL" id="JAYWIO010000005">
    <property type="protein sequence ID" value="KAK7258329.1"/>
    <property type="molecule type" value="Genomic_DNA"/>
</dbReference>
<reference evidence="4 5" key="1">
    <citation type="submission" date="2024-01" db="EMBL/GenBank/DDBJ databases">
        <title>The genomes of 5 underutilized Papilionoideae crops provide insights into root nodulation and disease resistanc.</title>
        <authorList>
            <person name="Yuan L."/>
        </authorList>
    </citation>
    <scope>NUCLEOTIDE SEQUENCE [LARGE SCALE GENOMIC DNA]</scope>
    <source>
        <strain evidence="4">ZHUSHIDOU_FW_LH</strain>
        <tissue evidence="4">Leaf</tissue>
    </source>
</reference>
<evidence type="ECO:0000313" key="5">
    <source>
        <dbReference type="Proteomes" id="UP001372338"/>
    </source>
</evidence>
<sequence length="122" mass="13357">MSTSSTMDALLPLFMFCYDFIILIDKVANVLISNKHSPSSSSSPPCVLVSDRVLEINPDHPIIMKLNAACKTKADDEEALRTIDLLYDAALLSSGFTPQDPAQLGGKIYKMMDMALCGIWSK</sequence>
<dbReference type="GO" id="GO:0005524">
    <property type="term" value="F:ATP binding"/>
    <property type="evidence" value="ECO:0007669"/>
    <property type="project" value="InterPro"/>
</dbReference>
<comment type="caution">
    <text evidence="4">The sequence shown here is derived from an EMBL/GenBank/DDBJ whole genome shotgun (WGS) entry which is preliminary data.</text>
</comment>
<evidence type="ECO:0000313" key="4">
    <source>
        <dbReference type="EMBL" id="KAK7258329.1"/>
    </source>
</evidence>
<dbReference type="InterPro" id="IPR037196">
    <property type="entry name" value="HSP90_C"/>
</dbReference>
<name>A0AAN9EIU6_CROPI</name>
<dbReference type="GO" id="GO:0140662">
    <property type="term" value="F:ATP-dependent protein folding chaperone"/>
    <property type="evidence" value="ECO:0007669"/>
    <property type="project" value="InterPro"/>
</dbReference>